<sequence length="445" mass="49816">MEGKKSEEEAEGQQPEIRVRICGYSEELSDYLVDAVRWNQVDVAQGLVEMILEAIGLQQGALADVLVHYEGESCNEQSLRRWSDLDLHEVASMDRTLCMHVGPALSDSDEKSDSDASLYMINSVSREPEQQKRASTTAAPAISETEDASNQTLSRNIPKSAQKHGESDISVPRSKNIVDVTGSDPHDDSCISLTFERQKWVKNDRPGMWVSVSDGKFNVRMIQDLLVHPKHVFILHVHVVFDIKLLSQSLKEGVRPIWQTPLQPQLVRLGNVVHTTSKKRTKGQHDVGDPERPYYARREGAAQTPTLHSIHAFDFGDFCIGDGLSVQAHCDFDFSRHDLLRPFRKVENEEQLYWAIASFLDQELPLKIGSGAPLIPPYCFNHIDNSNSHETDFGIRDALLASDQEVEVHVRCVGHFRYVNDLGTVTDSMAFPEGLKLGMAADSTT</sequence>
<dbReference type="OrthoDB" id="10347462at2759"/>
<feature type="compositionally biased region" description="Polar residues" evidence="1">
    <location>
        <begin position="148"/>
        <end position="159"/>
    </location>
</feature>
<evidence type="ECO:0000256" key="1">
    <source>
        <dbReference type="SAM" id="MobiDB-lite"/>
    </source>
</evidence>
<gene>
    <name evidence="2" type="ORF">CBER1_11670</name>
</gene>
<accession>A0A2S6C098</accession>
<evidence type="ECO:0000313" key="3">
    <source>
        <dbReference type="Proteomes" id="UP000237631"/>
    </source>
</evidence>
<reference evidence="3" key="1">
    <citation type="journal article" date="2017" name="bioRxiv">
        <title>Conservation of a gene cluster reveals novel cercosporin biosynthetic mechanisms and extends production to the genus Colletotrichum.</title>
        <authorList>
            <person name="de Jonge R."/>
            <person name="Ebert M.K."/>
            <person name="Huitt-Roehl C.R."/>
            <person name="Pal P."/>
            <person name="Suttle J.C."/>
            <person name="Spanner R.E."/>
            <person name="Neubauer J.D."/>
            <person name="Jurick W.M.II."/>
            <person name="Stott K.A."/>
            <person name="Secor G.A."/>
            <person name="Thomma B.P.H.J."/>
            <person name="Van de Peer Y."/>
            <person name="Townsend C.A."/>
            <person name="Bolton M.D."/>
        </authorList>
    </citation>
    <scope>NUCLEOTIDE SEQUENCE [LARGE SCALE GENOMIC DNA]</scope>
    <source>
        <strain evidence="3">CBS538.71</strain>
    </source>
</reference>
<comment type="caution">
    <text evidence="2">The sequence shown here is derived from an EMBL/GenBank/DDBJ whole genome shotgun (WGS) entry which is preliminary data.</text>
</comment>
<dbReference type="AlphaFoldDB" id="A0A2S6C098"/>
<dbReference type="Proteomes" id="UP000237631">
    <property type="component" value="Unassembled WGS sequence"/>
</dbReference>
<proteinExistence type="predicted"/>
<name>A0A2S6C098_9PEZI</name>
<dbReference type="EMBL" id="PNEN01001591">
    <property type="protein sequence ID" value="PPJ53152.1"/>
    <property type="molecule type" value="Genomic_DNA"/>
</dbReference>
<keyword evidence="3" id="KW-1185">Reference proteome</keyword>
<evidence type="ECO:0000313" key="2">
    <source>
        <dbReference type="EMBL" id="PPJ53152.1"/>
    </source>
</evidence>
<feature type="region of interest" description="Disordered" evidence="1">
    <location>
        <begin position="123"/>
        <end position="169"/>
    </location>
</feature>
<protein>
    <submittedName>
        <fullName evidence="2">Uncharacterized protein</fullName>
    </submittedName>
</protein>
<organism evidence="2 3">
    <name type="scientific">Cercospora berteroae</name>
    <dbReference type="NCBI Taxonomy" id="357750"/>
    <lineage>
        <taxon>Eukaryota</taxon>
        <taxon>Fungi</taxon>
        <taxon>Dikarya</taxon>
        <taxon>Ascomycota</taxon>
        <taxon>Pezizomycotina</taxon>
        <taxon>Dothideomycetes</taxon>
        <taxon>Dothideomycetidae</taxon>
        <taxon>Mycosphaerellales</taxon>
        <taxon>Mycosphaerellaceae</taxon>
        <taxon>Cercospora</taxon>
    </lineage>
</organism>